<organism evidence="2 3">
    <name type="scientific">Stappia albiluteola</name>
    <dbReference type="NCBI Taxonomy" id="2758565"/>
    <lineage>
        <taxon>Bacteria</taxon>
        <taxon>Pseudomonadati</taxon>
        <taxon>Pseudomonadota</taxon>
        <taxon>Alphaproteobacteria</taxon>
        <taxon>Hyphomicrobiales</taxon>
        <taxon>Stappiaceae</taxon>
        <taxon>Stappia</taxon>
    </lineage>
</organism>
<accession>A0A839A9S6</accession>
<dbReference type="PANTHER" id="PTHR48081">
    <property type="entry name" value="AB HYDROLASE SUPERFAMILY PROTEIN C4A8.06C"/>
    <property type="match status" value="1"/>
</dbReference>
<dbReference type="PANTHER" id="PTHR48081:SF33">
    <property type="entry name" value="KYNURENINE FORMAMIDASE"/>
    <property type="match status" value="1"/>
</dbReference>
<keyword evidence="3" id="KW-1185">Reference proteome</keyword>
<dbReference type="GO" id="GO:0016787">
    <property type="term" value="F:hydrolase activity"/>
    <property type="evidence" value="ECO:0007669"/>
    <property type="project" value="UniProtKB-KW"/>
</dbReference>
<evidence type="ECO:0000313" key="2">
    <source>
        <dbReference type="EMBL" id="MBA5776390.1"/>
    </source>
</evidence>
<sequence length="276" mass="29890">MTGIDYESEYNNRARVPEHPQIMAGWQRDAAAFRESVTSELDVSYGRTRRTMYDLFRADRDAAAPVTALFIHGGYWQALDGKSFSHMAAGPLAHGLNVAVASYDLCPDVRIGDIADELRQLACTLWWRFSRPIVAYGHSAGGHLTACLLATDWEARGLPRNLVTAGLALSGLFELAPLIGTTVNDKLGLDVEEASAQSPLLAPAPKGTRLTAAVGGDESSEYLRQSRTIVDSWGRNGVETRLDIRPGANHFTVIAPLADANSDLTLEVLRLAGLSK</sequence>
<dbReference type="RefSeq" id="WP_182162756.1">
    <property type="nucleotide sequence ID" value="NZ_JACFXV010000043.1"/>
</dbReference>
<protein>
    <submittedName>
        <fullName evidence="2">Alpha/beta hydrolase</fullName>
    </submittedName>
</protein>
<name>A0A839A9S6_9HYPH</name>
<comment type="caution">
    <text evidence="2">The sequence shown here is derived from an EMBL/GenBank/DDBJ whole genome shotgun (WGS) entry which is preliminary data.</text>
</comment>
<gene>
    <name evidence="2" type="ORF">H2509_04530</name>
</gene>
<dbReference type="Proteomes" id="UP000541109">
    <property type="component" value="Unassembled WGS sequence"/>
</dbReference>
<dbReference type="InterPro" id="IPR050300">
    <property type="entry name" value="GDXG_lipolytic_enzyme"/>
</dbReference>
<proteinExistence type="predicted"/>
<keyword evidence="1 2" id="KW-0378">Hydrolase</keyword>
<dbReference type="EMBL" id="JACFXV010000043">
    <property type="protein sequence ID" value="MBA5776390.1"/>
    <property type="molecule type" value="Genomic_DNA"/>
</dbReference>
<evidence type="ECO:0000313" key="3">
    <source>
        <dbReference type="Proteomes" id="UP000541109"/>
    </source>
</evidence>
<dbReference type="SUPFAM" id="SSF53474">
    <property type="entry name" value="alpha/beta-Hydrolases"/>
    <property type="match status" value="1"/>
</dbReference>
<dbReference type="InterPro" id="IPR029058">
    <property type="entry name" value="AB_hydrolase_fold"/>
</dbReference>
<dbReference type="Gene3D" id="3.40.50.1820">
    <property type="entry name" value="alpha/beta hydrolase"/>
    <property type="match status" value="1"/>
</dbReference>
<dbReference type="AlphaFoldDB" id="A0A839A9S6"/>
<reference evidence="2 3" key="1">
    <citation type="submission" date="2020-07" db="EMBL/GenBank/DDBJ databases">
        <title>Stappia sp., F7233, whole genome shotgun sequencing project.</title>
        <authorList>
            <person name="Jiang S."/>
            <person name="Liu Z.W."/>
            <person name="Du Z.J."/>
        </authorList>
    </citation>
    <scope>NUCLEOTIDE SEQUENCE [LARGE SCALE GENOMIC DNA]</scope>
    <source>
        <strain evidence="2 3">F7233</strain>
    </source>
</reference>
<evidence type="ECO:0000256" key="1">
    <source>
        <dbReference type="ARBA" id="ARBA00022801"/>
    </source>
</evidence>